<sequence>MDKVSQIISVSLCFAVPVVAGYYLDQWLETGFVFTVVSLFFGMAAAAVQFRKLLRSLERDAKLASEKFKSTK</sequence>
<reference evidence="2 3" key="1">
    <citation type="submission" date="2019-08" db="EMBL/GenBank/DDBJ databases">
        <title>Deep-cultivation of Planctomycetes and their phenomic and genomic characterization uncovers novel biology.</title>
        <authorList>
            <person name="Wiegand S."/>
            <person name="Jogler M."/>
            <person name="Boedeker C."/>
            <person name="Pinto D."/>
            <person name="Vollmers J."/>
            <person name="Rivas-Marin E."/>
            <person name="Kohn T."/>
            <person name="Peeters S.H."/>
            <person name="Heuer A."/>
            <person name="Rast P."/>
            <person name="Oberbeckmann S."/>
            <person name="Bunk B."/>
            <person name="Jeske O."/>
            <person name="Meyerdierks A."/>
            <person name="Storesund J.E."/>
            <person name="Kallscheuer N."/>
            <person name="Luecker S."/>
            <person name="Lage O.M."/>
            <person name="Pohl T."/>
            <person name="Merkel B.J."/>
            <person name="Hornburger P."/>
            <person name="Mueller R.-W."/>
            <person name="Bruemmer F."/>
            <person name="Labrenz M."/>
            <person name="Spormann A.M."/>
            <person name="Op den Camp H."/>
            <person name="Overmann J."/>
            <person name="Amann R."/>
            <person name="Jetten M.S.M."/>
            <person name="Mascher T."/>
            <person name="Medema M.H."/>
            <person name="Devos D.P."/>
            <person name="Kaster A.-K."/>
            <person name="Ovreas L."/>
            <person name="Rohde M."/>
            <person name="Galperin M.Y."/>
            <person name="Jogler C."/>
        </authorList>
    </citation>
    <scope>NUCLEOTIDE SEQUENCE [LARGE SCALE GENOMIC DNA]</scope>
    <source>
        <strain evidence="2 3">FC18</strain>
    </source>
</reference>
<evidence type="ECO:0000313" key="2">
    <source>
        <dbReference type="EMBL" id="QEG24401.1"/>
    </source>
</evidence>
<name>A0A5B9PPH7_9BACT</name>
<evidence type="ECO:0000256" key="1">
    <source>
        <dbReference type="SAM" id="Phobius"/>
    </source>
</evidence>
<accession>A0A5B9PPH7</accession>
<feature type="transmembrane region" description="Helical" evidence="1">
    <location>
        <begin position="30"/>
        <end position="50"/>
    </location>
</feature>
<dbReference type="Proteomes" id="UP000322214">
    <property type="component" value="Chromosome"/>
</dbReference>
<dbReference type="EMBL" id="CP042912">
    <property type="protein sequence ID" value="QEG24401.1"/>
    <property type="molecule type" value="Genomic_DNA"/>
</dbReference>
<feature type="transmembrane region" description="Helical" evidence="1">
    <location>
        <begin position="7"/>
        <end position="24"/>
    </location>
</feature>
<dbReference type="KEGG" id="mff:MFFC18_43200"/>
<dbReference type="AlphaFoldDB" id="A0A5B9PPH7"/>
<keyword evidence="1" id="KW-0812">Transmembrane</keyword>
<dbReference type="InterPro" id="IPR032820">
    <property type="entry name" value="ATPase_put"/>
</dbReference>
<dbReference type="STRING" id="980251.GCA_001642875_01251"/>
<evidence type="ECO:0000313" key="3">
    <source>
        <dbReference type="Proteomes" id="UP000322214"/>
    </source>
</evidence>
<gene>
    <name evidence="2" type="ORF">MFFC18_43200</name>
</gene>
<organism evidence="2 3">
    <name type="scientific">Mariniblastus fucicola</name>
    <dbReference type="NCBI Taxonomy" id="980251"/>
    <lineage>
        <taxon>Bacteria</taxon>
        <taxon>Pseudomonadati</taxon>
        <taxon>Planctomycetota</taxon>
        <taxon>Planctomycetia</taxon>
        <taxon>Pirellulales</taxon>
        <taxon>Pirellulaceae</taxon>
        <taxon>Mariniblastus</taxon>
    </lineage>
</organism>
<keyword evidence="1" id="KW-0472">Membrane</keyword>
<protein>
    <submittedName>
        <fullName evidence="2">F0F1-ATPase subunit (ATPase_gene1)</fullName>
    </submittedName>
</protein>
<proteinExistence type="predicted"/>
<keyword evidence="3" id="KW-1185">Reference proteome</keyword>
<dbReference type="Pfam" id="PF09527">
    <property type="entry name" value="ATPase_gene1"/>
    <property type="match status" value="1"/>
</dbReference>
<keyword evidence="1" id="KW-1133">Transmembrane helix</keyword>